<name>A0A1Y0B2C4_9LAMI</name>
<keyword evidence="1" id="KW-0496">Mitochondrion</keyword>
<geneLocation type="mitochondrion" evidence="1"/>
<proteinExistence type="predicted"/>
<accession>A0A1Y0B2C4</accession>
<sequence length="73" mass="8240">MRFLRYRELTNFRNESFPVWSRRQVLQLGGCSRLTTPGSPDMSPEGAFHLDIHVAQPSCLSTTGHIVRALTPV</sequence>
<dbReference type="EMBL" id="KY774314">
    <property type="protein sequence ID" value="ART31550.1"/>
    <property type="molecule type" value="Genomic_DNA"/>
</dbReference>
<reference evidence="1" key="1">
    <citation type="submission" date="2017-03" db="EMBL/GenBank/DDBJ databases">
        <title>The mitochondrial genome of the carnivorous plant Utricularia reniformis (Lentibulariaceae): structure, comparative analysis and evolutionary landmarks.</title>
        <authorList>
            <person name="Silva S.R."/>
            <person name="Alvarenga D.O."/>
            <person name="Michael T.P."/>
            <person name="Miranda V.F.O."/>
            <person name="Varani A.M."/>
        </authorList>
    </citation>
    <scope>NUCLEOTIDE SEQUENCE</scope>
</reference>
<evidence type="ECO:0000313" key="1">
    <source>
        <dbReference type="EMBL" id="ART31550.1"/>
    </source>
</evidence>
<dbReference type="AlphaFoldDB" id="A0A1Y0B2C4"/>
<protein>
    <submittedName>
        <fullName evidence="1">Uncharacterized protein</fullName>
    </submittedName>
</protein>
<organism evidence="1">
    <name type="scientific">Utricularia reniformis</name>
    <dbReference type="NCBI Taxonomy" id="192314"/>
    <lineage>
        <taxon>Eukaryota</taxon>
        <taxon>Viridiplantae</taxon>
        <taxon>Streptophyta</taxon>
        <taxon>Embryophyta</taxon>
        <taxon>Tracheophyta</taxon>
        <taxon>Spermatophyta</taxon>
        <taxon>Magnoliopsida</taxon>
        <taxon>eudicotyledons</taxon>
        <taxon>Gunneridae</taxon>
        <taxon>Pentapetalae</taxon>
        <taxon>asterids</taxon>
        <taxon>lamiids</taxon>
        <taxon>Lamiales</taxon>
        <taxon>Lentibulariaceae</taxon>
        <taxon>Utricularia</taxon>
    </lineage>
</organism>
<gene>
    <name evidence="1" type="ORF">AEK19_MT1352</name>
</gene>